<dbReference type="InterPro" id="IPR050624">
    <property type="entry name" value="HTH-type_Tx_Regulator"/>
</dbReference>
<protein>
    <submittedName>
        <fullName evidence="5">TetR family transcriptional regulator</fullName>
    </submittedName>
</protein>
<evidence type="ECO:0000256" key="3">
    <source>
        <dbReference type="PROSITE-ProRule" id="PRU00335"/>
    </source>
</evidence>
<dbReference type="PROSITE" id="PS50977">
    <property type="entry name" value="HTH_TETR_2"/>
    <property type="match status" value="1"/>
</dbReference>
<dbReference type="eggNOG" id="COG1309">
    <property type="taxonomic scope" value="Bacteria"/>
</dbReference>
<evidence type="ECO:0000256" key="2">
    <source>
        <dbReference type="ARBA" id="ARBA00023125"/>
    </source>
</evidence>
<name>A0A0A3IIS5_9BACI</name>
<sequence length="190" mass="21685">MDRRQEILDAATKSFSLFGYKATTIEQVAKVANVGKGTIYTFFDNKEVLLQEVVVSLIREMKVAMDMAIDPSVSFIDNAHMALMKMLQFREKHVLFAKLVEEEKALRTPAVKEMLQVIETEIISYIAGFIQISIDKGQVNECDPPLVAYLLLKSYLAFVVDWQQTHDEPLNEEKILMTFKQTIFSGLTKK</sequence>
<dbReference type="Proteomes" id="UP000030437">
    <property type="component" value="Unassembled WGS sequence"/>
</dbReference>
<dbReference type="Pfam" id="PF00440">
    <property type="entry name" value="TetR_N"/>
    <property type="match status" value="1"/>
</dbReference>
<dbReference type="RefSeq" id="WP_036157150.1">
    <property type="nucleotide sequence ID" value="NZ_AVCX01000002.1"/>
</dbReference>
<organism evidence="5 6">
    <name type="scientific">Lysinibacillus odysseyi 34hs-1 = NBRC 100172</name>
    <dbReference type="NCBI Taxonomy" id="1220589"/>
    <lineage>
        <taxon>Bacteria</taxon>
        <taxon>Bacillati</taxon>
        <taxon>Bacillota</taxon>
        <taxon>Bacilli</taxon>
        <taxon>Bacillales</taxon>
        <taxon>Bacillaceae</taxon>
        <taxon>Lysinibacillus</taxon>
    </lineage>
</organism>
<keyword evidence="1" id="KW-0678">Repressor</keyword>
<reference evidence="5 6" key="1">
    <citation type="submission" date="2014-02" db="EMBL/GenBank/DDBJ databases">
        <title>Draft genome sequence of Lysinibacillus odysseyi NBRC 100172.</title>
        <authorList>
            <person name="Zhang F."/>
            <person name="Wang G."/>
            <person name="Zhang L."/>
        </authorList>
    </citation>
    <scope>NUCLEOTIDE SEQUENCE [LARGE SCALE GENOMIC DNA]</scope>
    <source>
        <strain evidence="5 6">NBRC 100172</strain>
    </source>
</reference>
<proteinExistence type="predicted"/>
<keyword evidence="2 3" id="KW-0238">DNA-binding</keyword>
<evidence type="ECO:0000256" key="1">
    <source>
        <dbReference type="ARBA" id="ARBA00022491"/>
    </source>
</evidence>
<dbReference type="PROSITE" id="PS01081">
    <property type="entry name" value="HTH_TETR_1"/>
    <property type="match status" value="1"/>
</dbReference>
<dbReference type="InterPro" id="IPR001647">
    <property type="entry name" value="HTH_TetR"/>
</dbReference>
<evidence type="ECO:0000259" key="4">
    <source>
        <dbReference type="PROSITE" id="PS50977"/>
    </source>
</evidence>
<dbReference type="GO" id="GO:0003677">
    <property type="term" value="F:DNA binding"/>
    <property type="evidence" value="ECO:0007669"/>
    <property type="project" value="UniProtKB-UniRule"/>
</dbReference>
<dbReference type="InterPro" id="IPR023772">
    <property type="entry name" value="DNA-bd_HTH_TetR-type_CS"/>
</dbReference>
<dbReference type="SUPFAM" id="SSF48498">
    <property type="entry name" value="Tetracyclin repressor-like, C-terminal domain"/>
    <property type="match status" value="1"/>
</dbReference>
<gene>
    <name evidence="5" type="ORF">CD32_17850</name>
</gene>
<dbReference type="InterPro" id="IPR009057">
    <property type="entry name" value="Homeodomain-like_sf"/>
</dbReference>
<feature type="domain" description="HTH tetR-type" evidence="4">
    <location>
        <begin position="1"/>
        <end position="61"/>
    </location>
</feature>
<dbReference type="InterPro" id="IPR036271">
    <property type="entry name" value="Tet_transcr_reg_TetR-rel_C_sf"/>
</dbReference>
<dbReference type="OrthoDB" id="9812484at2"/>
<feature type="DNA-binding region" description="H-T-H motif" evidence="3">
    <location>
        <begin position="24"/>
        <end position="43"/>
    </location>
</feature>
<dbReference type="STRING" id="1220589.CD32_17850"/>
<dbReference type="AlphaFoldDB" id="A0A0A3IIS5"/>
<dbReference type="PRINTS" id="PR00455">
    <property type="entry name" value="HTHTETR"/>
</dbReference>
<evidence type="ECO:0000313" key="6">
    <source>
        <dbReference type="Proteomes" id="UP000030437"/>
    </source>
</evidence>
<dbReference type="PANTHER" id="PTHR43479:SF11">
    <property type="entry name" value="ACREF_ENVCD OPERON REPRESSOR-RELATED"/>
    <property type="match status" value="1"/>
</dbReference>
<evidence type="ECO:0000313" key="5">
    <source>
        <dbReference type="EMBL" id="KGR82718.1"/>
    </source>
</evidence>
<dbReference type="PANTHER" id="PTHR43479">
    <property type="entry name" value="ACREF/ENVCD OPERON REPRESSOR-RELATED"/>
    <property type="match status" value="1"/>
</dbReference>
<dbReference type="EMBL" id="JPVP01000059">
    <property type="protein sequence ID" value="KGR82718.1"/>
    <property type="molecule type" value="Genomic_DNA"/>
</dbReference>
<keyword evidence="6" id="KW-1185">Reference proteome</keyword>
<dbReference type="Gene3D" id="1.10.357.10">
    <property type="entry name" value="Tetracycline Repressor, domain 2"/>
    <property type="match status" value="1"/>
</dbReference>
<dbReference type="SUPFAM" id="SSF46689">
    <property type="entry name" value="Homeodomain-like"/>
    <property type="match status" value="1"/>
</dbReference>
<comment type="caution">
    <text evidence="5">The sequence shown here is derived from an EMBL/GenBank/DDBJ whole genome shotgun (WGS) entry which is preliminary data.</text>
</comment>
<accession>A0A0A3IIS5</accession>